<name>A0A561E3U3_9MICO</name>
<evidence type="ECO:0000313" key="2">
    <source>
        <dbReference type="Proteomes" id="UP000318297"/>
    </source>
</evidence>
<dbReference type="GO" id="GO:0016740">
    <property type="term" value="F:transferase activity"/>
    <property type="evidence" value="ECO:0007669"/>
    <property type="project" value="UniProtKB-KW"/>
</dbReference>
<dbReference type="RefSeq" id="WP_170226514.1">
    <property type="nucleotide sequence ID" value="NZ_VIVQ01000002.1"/>
</dbReference>
<dbReference type="EMBL" id="VIVQ01000002">
    <property type="protein sequence ID" value="TWE10269.1"/>
    <property type="molecule type" value="Genomic_DNA"/>
</dbReference>
<dbReference type="PANTHER" id="PTHR48228">
    <property type="entry name" value="SUCCINYL-COA--D-CITRAMALATE COA-TRANSFERASE"/>
    <property type="match status" value="1"/>
</dbReference>
<dbReference type="PANTHER" id="PTHR48228:SF4">
    <property type="entry name" value="BLR3030 PROTEIN"/>
    <property type="match status" value="1"/>
</dbReference>
<gene>
    <name evidence="1" type="ORF">BKA23_2623</name>
</gene>
<evidence type="ECO:0000313" key="1">
    <source>
        <dbReference type="EMBL" id="TWE10269.1"/>
    </source>
</evidence>
<dbReference type="Pfam" id="PF02515">
    <property type="entry name" value="CoA_transf_3"/>
    <property type="match status" value="2"/>
</dbReference>
<keyword evidence="2" id="KW-1185">Reference proteome</keyword>
<proteinExistence type="predicted"/>
<dbReference type="AlphaFoldDB" id="A0A561E3U3"/>
<dbReference type="Proteomes" id="UP000318297">
    <property type="component" value="Unassembled WGS sequence"/>
</dbReference>
<accession>A0A561E3U3</accession>
<dbReference type="SUPFAM" id="SSF89796">
    <property type="entry name" value="CoA-transferase family III (CaiB/BaiF)"/>
    <property type="match status" value="2"/>
</dbReference>
<dbReference type="InterPro" id="IPR050509">
    <property type="entry name" value="CoA-transferase_III"/>
</dbReference>
<keyword evidence="1" id="KW-0808">Transferase</keyword>
<sequence>MTEEPLAHLLRILDLEDAGAAHVLGDEPETGSPHLLGKTAAAAMAAHGVASVEFARLRGGPARSVTVRTEDAILQLMAAFGTRIGRVPMVTTMEDPNLLGDSGFYRCADGREIFVLLSFPHLRDRALAVLGCPPNRAAITAAVARWRALDLEEAINAVGGTATMVRSSEEWQQSEAGRAIAETPAVSVERIGAAPSRVRGALGVVEPPLSGIRVLDLTHVIAGPVAARLVAELGADVLHLSRPDRPDPNAMIIETGAGKRNAFCDLRVESDREEFEWALAQADVVIHGYRHLERFGIDAASLAQRHPGLVVADVHGWGPDGPWGDRGGFDQLACSATGFAFEEGGDHASLPPTYLLNDYVAAFLLSAGVSAALARQLQSGGSWRVHVDLARVCTWVQSFGLLAGRTRSGDLRERLNDVELVSRPGPFGDVRTLPSFVAVDPPWESTVGTSAPLGSSPLCW</sequence>
<comment type="caution">
    <text evidence="1">The sequence shown here is derived from an EMBL/GenBank/DDBJ whole genome shotgun (WGS) entry which is preliminary data.</text>
</comment>
<dbReference type="InterPro" id="IPR023606">
    <property type="entry name" value="CoA-Trfase_III_dom_1_sf"/>
</dbReference>
<dbReference type="InterPro" id="IPR003673">
    <property type="entry name" value="CoA-Trfase_fam_III"/>
</dbReference>
<reference evidence="1 2" key="1">
    <citation type="submission" date="2019-06" db="EMBL/GenBank/DDBJ databases">
        <title>Sequencing the genomes of 1000 actinobacteria strains.</title>
        <authorList>
            <person name="Klenk H.-P."/>
        </authorList>
    </citation>
    <scope>NUCLEOTIDE SEQUENCE [LARGE SCALE GENOMIC DNA]</scope>
    <source>
        <strain evidence="1 2">DSM 19560</strain>
    </source>
</reference>
<protein>
    <submittedName>
        <fullName evidence="1">CoA transferase family III</fullName>
    </submittedName>
</protein>
<dbReference type="Gene3D" id="3.40.50.10540">
    <property type="entry name" value="Crotonobetainyl-coa:carnitine coa-transferase, domain 1"/>
    <property type="match status" value="2"/>
</dbReference>
<dbReference type="Gene3D" id="3.30.1540.10">
    <property type="entry name" value="formyl-coa transferase, domain 3"/>
    <property type="match status" value="1"/>
</dbReference>
<organism evidence="1 2">
    <name type="scientific">Rudaeicoccus suwonensis</name>
    <dbReference type="NCBI Taxonomy" id="657409"/>
    <lineage>
        <taxon>Bacteria</taxon>
        <taxon>Bacillati</taxon>
        <taxon>Actinomycetota</taxon>
        <taxon>Actinomycetes</taxon>
        <taxon>Micrococcales</taxon>
        <taxon>Dermacoccaceae</taxon>
        <taxon>Rudaeicoccus</taxon>
    </lineage>
</organism>
<dbReference type="InterPro" id="IPR044855">
    <property type="entry name" value="CoA-Trfase_III_dom3_sf"/>
</dbReference>